<dbReference type="InterPro" id="IPR033431">
    <property type="entry name" value="DUF5126"/>
</dbReference>
<feature type="domain" description="DUF5126" evidence="3">
    <location>
        <begin position="122"/>
        <end position="227"/>
    </location>
</feature>
<dbReference type="Pfam" id="PF17166">
    <property type="entry name" value="DUF5126"/>
    <property type="match status" value="1"/>
</dbReference>
<evidence type="ECO:0000259" key="3">
    <source>
        <dbReference type="Pfam" id="PF17166"/>
    </source>
</evidence>
<accession>A0A9E7CTQ4</accession>
<evidence type="ECO:0000313" key="5">
    <source>
        <dbReference type="Proteomes" id="UP000831290"/>
    </source>
</evidence>
<dbReference type="AlphaFoldDB" id="A0A9E7CTQ4"/>
<dbReference type="Proteomes" id="UP000831290">
    <property type="component" value="Chromosome"/>
</dbReference>
<evidence type="ECO:0000259" key="1">
    <source>
        <dbReference type="Pfam" id="PF16323"/>
    </source>
</evidence>
<dbReference type="InterPro" id="IPR032164">
    <property type="entry name" value="DUF5000"/>
</dbReference>
<evidence type="ECO:0000313" key="4">
    <source>
        <dbReference type="EMBL" id="UOB18461.1"/>
    </source>
</evidence>
<feature type="domain" description="DUF4959" evidence="1">
    <location>
        <begin position="17"/>
        <end position="121"/>
    </location>
</feature>
<gene>
    <name evidence="4" type="ORF">MQE35_04015</name>
</gene>
<protein>
    <submittedName>
        <fullName evidence="4">DUF4959 domain-containing protein</fullName>
    </submittedName>
</protein>
<dbReference type="Gene3D" id="2.60.120.260">
    <property type="entry name" value="Galactose-binding domain-like"/>
    <property type="match status" value="1"/>
</dbReference>
<dbReference type="RefSeq" id="WP_255844697.1">
    <property type="nucleotide sequence ID" value="NZ_CP094358.1"/>
</dbReference>
<dbReference type="Pfam" id="PF16323">
    <property type="entry name" value="DUF4959"/>
    <property type="match status" value="1"/>
</dbReference>
<proteinExistence type="predicted"/>
<evidence type="ECO:0000259" key="2">
    <source>
        <dbReference type="Pfam" id="PF16391"/>
    </source>
</evidence>
<dbReference type="Pfam" id="PF16391">
    <property type="entry name" value="DUF5000"/>
    <property type="match status" value="1"/>
</dbReference>
<dbReference type="InterPro" id="IPR032527">
    <property type="entry name" value="DUF4959"/>
</dbReference>
<dbReference type="PROSITE" id="PS51257">
    <property type="entry name" value="PROKAR_LIPOPROTEIN"/>
    <property type="match status" value="1"/>
</dbReference>
<sequence length="405" mass="46571">MKLKIKYIYFLAAIFLAGCSEDEKHEPVENDSIVPKPVKNIEVTSVSGGAIIKYDLPDDNDLLYIEAVYNTKNRDFKVRSSIYTDSLKLEGFGDTDNYNVDIFSVDRSENRSEPVTVQVTPLKSPIAKVFDSFTITETFGGAKLQWENETKEQFIITVQSTNSEDGVDGPLEIVETLYTSTSIGDESIRGYDPQEYRFAISIRDRWDNVSGTKQVTIIPLHERELDKGLFKEIILPGDTKQVYFWNPDVDSTIPNLWDEEHDNDEDRIAGLTGDMPDNYYYTFDLGVEVKLSRMKFWQFTINALDFLYYDAQYKKFEIWGTTELDLTGSWDKWYKLRDCEIIKPSGLPLGKKNYNDEDVEAALKGHDFDFPFDTPPVRYIRIKVNSTFSGLNWASAGEMSFWGDY</sequence>
<reference evidence="4" key="1">
    <citation type="submission" date="2022-03" db="EMBL/GenBank/DDBJ databases">
        <title>Description of Abyssus ytuae gen. nov., sp. nov., a novel member of the family Flavobacteriaceae isolated from the sediment of Mariana Trench.</title>
        <authorList>
            <person name="Zhang J."/>
            <person name="Xu X."/>
        </authorList>
    </citation>
    <scope>NUCLEOTIDE SEQUENCE</scope>
    <source>
        <strain evidence="4">MT3330</strain>
    </source>
</reference>
<feature type="domain" description="DUF5000" evidence="2">
    <location>
        <begin position="257"/>
        <end position="403"/>
    </location>
</feature>
<dbReference type="KEGG" id="fbm:MQE35_04015"/>
<dbReference type="EMBL" id="CP094358">
    <property type="protein sequence ID" value="UOB18461.1"/>
    <property type="molecule type" value="Genomic_DNA"/>
</dbReference>
<name>A0A9E7CTQ4_9FLAO</name>
<organism evidence="4 5">
    <name type="scientific">Abyssalbus ytuae</name>
    <dbReference type="NCBI Taxonomy" id="2926907"/>
    <lineage>
        <taxon>Bacteria</taxon>
        <taxon>Pseudomonadati</taxon>
        <taxon>Bacteroidota</taxon>
        <taxon>Flavobacteriia</taxon>
        <taxon>Flavobacteriales</taxon>
        <taxon>Flavobacteriaceae</taxon>
        <taxon>Abyssalbus</taxon>
    </lineage>
</organism>
<keyword evidence="5" id="KW-1185">Reference proteome</keyword>